<dbReference type="GO" id="GO:0003676">
    <property type="term" value="F:nucleic acid binding"/>
    <property type="evidence" value="ECO:0007669"/>
    <property type="project" value="InterPro"/>
</dbReference>
<dbReference type="Gene3D" id="2.40.50.90">
    <property type="match status" value="1"/>
</dbReference>
<reference evidence="2" key="1">
    <citation type="journal article" date="2020" name="Nature">
        <title>Giant virus diversity and host interactions through global metagenomics.</title>
        <authorList>
            <person name="Schulz F."/>
            <person name="Roux S."/>
            <person name="Paez-Espino D."/>
            <person name="Jungbluth S."/>
            <person name="Walsh D.A."/>
            <person name="Denef V.J."/>
            <person name="McMahon K.D."/>
            <person name="Konstantinidis K.T."/>
            <person name="Eloe-Fadrosh E.A."/>
            <person name="Kyrpides N.C."/>
            <person name="Woyke T."/>
        </authorList>
    </citation>
    <scope>NUCLEOTIDE SEQUENCE</scope>
    <source>
        <strain evidence="2">GVMAG-S-1074260-58</strain>
    </source>
</reference>
<dbReference type="EMBL" id="MN740710">
    <property type="protein sequence ID" value="QHU09373.1"/>
    <property type="molecule type" value="Genomic_DNA"/>
</dbReference>
<proteinExistence type="predicted"/>
<dbReference type="SMART" id="SM00318">
    <property type="entry name" value="SNc"/>
    <property type="match status" value="1"/>
</dbReference>
<dbReference type="Pfam" id="PF00565">
    <property type="entry name" value="SNase"/>
    <property type="match status" value="1"/>
</dbReference>
<dbReference type="SUPFAM" id="SSF50199">
    <property type="entry name" value="Staphylococcal nuclease"/>
    <property type="match status" value="1"/>
</dbReference>
<evidence type="ECO:0000259" key="1">
    <source>
        <dbReference type="PROSITE" id="PS50830"/>
    </source>
</evidence>
<name>A0A6C0JVG5_9ZZZZ</name>
<dbReference type="InterPro" id="IPR002071">
    <property type="entry name" value="Thermonucl_AS"/>
</dbReference>
<protein>
    <recommendedName>
        <fullName evidence="1">TNase-like domain-containing protein</fullName>
    </recommendedName>
</protein>
<dbReference type="PROSITE" id="PS01284">
    <property type="entry name" value="TNASE_2"/>
    <property type="match status" value="1"/>
</dbReference>
<dbReference type="GO" id="GO:0004518">
    <property type="term" value="F:nuclease activity"/>
    <property type="evidence" value="ECO:0007669"/>
    <property type="project" value="InterPro"/>
</dbReference>
<dbReference type="PROSITE" id="PS50830">
    <property type="entry name" value="TNASE_3"/>
    <property type="match status" value="1"/>
</dbReference>
<organism evidence="2">
    <name type="scientific">viral metagenome</name>
    <dbReference type="NCBI Taxonomy" id="1070528"/>
    <lineage>
        <taxon>unclassified sequences</taxon>
        <taxon>metagenomes</taxon>
        <taxon>organismal metagenomes</taxon>
    </lineage>
</organism>
<dbReference type="AlphaFoldDB" id="A0A6C0JVG5"/>
<evidence type="ECO:0000313" key="2">
    <source>
        <dbReference type="EMBL" id="QHU09373.1"/>
    </source>
</evidence>
<dbReference type="InterPro" id="IPR016071">
    <property type="entry name" value="Staphylococal_nuclease_OB-fold"/>
</dbReference>
<sequence>MGNACYRPLPKEITQKIPKYIPTIRRGRVMNVYDGDTITIAGYVDYNPTMYAFSVRFNGLDCPEIKSKQSKDETEYSIALLAKQYVQTCVDGQIVTLERVSMDKYGRLLADVYCNGVHLNQSLIDKRLAVVYHGKTKCVPHSWKRYYETGELL</sequence>
<dbReference type="InterPro" id="IPR035437">
    <property type="entry name" value="SNase_OB-fold_sf"/>
</dbReference>
<accession>A0A6C0JVG5</accession>
<feature type="domain" description="TNase-like" evidence="1">
    <location>
        <begin position="23"/>
        <end position="153"/>
    </location>
</feature>